<evidence type="ECO:0000256" key="1">
    <source>
        <dbReference type="ARBA" id="ARBA00022679"/>
    </source>
</evidence>
<dbReference type="PANTHER" id="PTHR46401:SF2">
    <property type="entry name" value="GLYCOSYLTRANSFERASE WBBK-RELATED"/>
    <property type="match status" value="1"/>
</dbReference>
<dbReference type="Proteomes" id="UP000075424">
    <property type="component" value="Unassembled WGS sequence"/>
</dbReference>
<dbReference type="EMBL" id="LQYV01000013">
    <property type="protein sequence ID" value="KYD29320.1"/>
    <property type="molecule type" value="Genomic_DNA"/>
</dbReference>
<dbReference type="CDD" id="cd03801">
    <property type="entry name" value="GT4_PimA-like"/>
    <property type="match status" value="1"/>
</dbReference>
<feature type="domain" description="Glycosyltransferase subfamily 4-like N-terminal" evidence="2">
    <location>
        <begin position="32"/>
        <end position="211"/>
    </location>
</feature>
<comment type="caution">
    <text evidence="3">The sequence shown here is derived from an EMBL/GenBank/DDBJ whole genome shotgun (WGS) entry which is preliminary data.</text>
</comment>
<name>A0A150MY02_GEOSE</name>
<dbReference type="Pfam" id="PF13692">
    <property type="entry name" value="Glyco_trans_1_4"/>
    <property type="match status" value="1"/>
</dbReference>
<dbReference type="InterPro" id="IPR028098">
    <property type="entry name" value="Glyco_trans_4-like_N"/>
</dbReference>
<dbReference type="Pfam" id="PF13439">
    <property type="entry name" value="Glyco_transf_4"/>
    <property type="match status" value="1"/>
</dbReference>
<dbReference type="PANTHER" id="PTHR46401">
    <property type="entry name" value="GLYCOSYLTRANSFERASE WBBK-RELATED"/>
    <property type="match status" value="1"/>
</dbReference>
<protein>
    <recommendedName>
        <fullName evidence="2">Glycosyltransferase subfamily 4-like N-terminal domain-containing protein</fullName>
    </recommendedName>
</protein>
<reference evidence="3 4" key="1">
    <citation type="submission" date="2016-01" db="EMBL/GenBank/DDBJ databases">
        <title>Draft Genome Sequences of Seven Thermophilic Sporeformers Isolated from Foods.</title>
        <authorList>
            <person name="Berendsen E.M."/>
            <person name="Wells-Bennik M.H."/>
            <person name="Krawcyk A.O."/>
            <person name="De Jong A."/>
            <person name="Holsappel S."/>
            <person name="Eijlander R.T."/>
            <person name="Kuipers O.P."/>
        </authorList>
    </citation>
    <scope>NUCLEOTIDE SEQUENCE [LARGE SCALE GENOMIC DNA]</scope>
    <source>
        <strain evidence="3 4">B4109</strain>
    </source>
</reference>
<dbReference type="SUPFAM" id="SSF53756">
    <property type="entry name" value="UDP-Glycosyltransferase/glycogen phosphorylase"/>
    <property type="match status" value="1"/>
</dbReference>
<dbReference type="AlphaFoldDB" id="A0A150MY02"/>
<dbReference type="GO" id="GO:0009103">
    <property type="term" value="P:lipopolysaccharide biosynthetic process"/>
    <property type="evidence" value="ECO:0007669"/>
    <property type="project" value="TreeGrafter"/>
</dbReference>
<evidence type="ECO:0000313" key="3">
    <source>
        <dbReference type="EMBL" id="KYD29320.1"/>
    </source>
</evidence>
<dbReference type="PATRIC" id="fig|1422.14.peg.1273"/>
<accession>A0A150MY02</accession>
<dbReference type="GO" id="GO:0016757">
    <property type="term" value="F:glycosyltransferase activity"/>
    <property type="evidence" value="ECO:0007669"/>
    <property type="project" value="TreeGrafter"/>
</dbReference>
<proteinExistence type="predicted"/>
<keyword evidence="1" id="KW-0808">Transferase</keyword>
<evidence type="ECO:0000313" key="4">
    <source>
        <dbReference type="Proteomes" id="UP000075424"/>
    </source>
</evidence>
<gene>
    <name evidence="3" type="ORF">B4109_2794</name>
</gene>
<evidence type="ECO:0000259" key="2">
    <source>
        <dbReference type="Pfam" id="PF13439"/>
    </source>
</evidence>
<organism evidence="3 4">
    <name type="scientific">Geobacillus stearothermophilus</name>
    <name type="common">Bacillus stearothermophilus</name>
    <dbReference type="NCBI Taxonomy" id="1422"/>
    <lineage>
        <taxon>Bacteria</taxon>
        <taxon>Bacillati</taxon>
        <taxon>Bacillota</taxon>
        <taxon>Bacilli</taxon>
        <taxon>Bacillales</taxon>
        <taxon>Anoxybacillaceae</taxon>
        <taxon>Geobacillus</taxon>
    </lineage>
</organism>
<dbReference type="Gene3D" id="3.40.50.2000">
    <property type="entry name" value="Glycogen Phosphorylase B"/>
    <property type="match status" value="2"/>
</dbReference>
<dbReference type="RefSeq" id="WP_049626664.1">
    <property type="nucleotide sequence ID" value="NZ_JARMSI010000003.1"/>
</dbReference>
<sequence length="400" mass="46337">MRILFLTTLLPYPLDNGGKIKTFYTLKALSADHEVDVLCFINNKKDNVYKKNISKICNQIDIVEKVLIAKYSKKSLLQDFTRSLFTKYPYVIYKFYSKEMAKKIIELQKNYSYDLIYVDHLPMMIYHNLFNSPVILDEHNVESLIMKRFYEVEKNFIKKIIGYIEYKKLLSFEKFALNRVDRIISLSLQDKQELERLSGSDKPIDVIPICIESNYVKGQIHRQEGEKLKILFVGTMSWYPNSHGLTWFIEEVFSKLDENKFELYVVGGNPPASITKWNEKSNIHIVGYVTDVNQYIDICHVNVVPIFIGSGLRVKIIEAYSKGIPTISTSIGAEGIEVRNGENIIIANEPEEFISSLNELYNNMSLLNHIKNEALKTYETHYSVSVLAHKLNQIISLQTK</sequence>